<dbReference type="Pfam" id="PF08398">
    <property type="entry name" value="Phospholip_A2_4"/>
    <property type="match status" value="1"/>
</dbReference>
<evidence type="ECO:0000313" key="3">
    <source>
        <dbReference type="Proteomes" id="UP001458880"/>
    </source>
</evidence>
<reference evidence="2 3" key="1">
    <citation type="journal article" date="2024" name="BMC Genomics">
        <title>De novo assembly and annotation of Popillia japonica's genome with initial clues to its potential as an invasive pest.</title>
        <authorList>
            <person name="Cucini C."/>
            <person name="Boschi S."/>
            <person name="Funari R."/>
            <person name="Cardaioli E."/>
            <person name="Iannotti N."/>
            <person name="Marturano G."/>
            <person name="Paoli F."/>
            <person name="Bruttini M."/>
            <person name="Carapelli A."/>
            <person name="Frati F."/>
            <person name="Nardi F."/>
        </authorList>
    </citation>
    <scope>NUCLEOTIDE SEQUENCE [LARGE SCALE GENOMIC DNA]</scope>
    <source>
        <strain evidence="2">DMR45628</strain>
    </source>
</reference>
<evidence type="ECO:0000313" key="2">
    <source>
        <dbReference type="EMBL" id="KAK9738176.1"/>
    </source>
</evidence>
<dbReference type="GO" id="GO:0050482">
    <property type="term" value="P:arachidonate secretion"/>
    <property type="evidence" value="ECO:0007669"/>
    <property type="project" value="InterPro"/>
</dbReference>
<dbReference type="SUPFAM" id="SSF48619">
    <property type="entry name" value="Phospholipase A2, PLA2"/>
    <property type="match status" value="1"/>
</dbReference>
<dbReference type="InterPro" id="IPR013607">
    <property type="entry name" value="Phospholipase_A2-like"/>
</dbReference>
<dbReference type="GO" id="GO:0004623">
    <property type="term" value="F:phospholipase A2 activity"/>
    <property type="evidence" value="ECO:0007669"/>
    <property type="project" value="InterPro"/>
</dbReference>
<dbReference type="Gene3D" id="1.20.90.10">
    <property type="entry name" value="Phospholipase A2 domain"/>
    <property type="match status" value="1"/>
</dbReference>
<sequence length="356" mass="39450">MKYYVGSGFINSAINALPFELHLPGGYRYCGPGTKLQRRLARGDKPINKLDAACMQHDIAYSQEKDLSKRHEADNCMQHDIAYSQEKDLSKRHEADNILSNAAMNRVKSSDASIGEKAAALGVAGIMKAKVKLEFDDTINKKQKLEEDDITGRNIASVKRKRDDSDDEENTPLIKKKQLTLHLPLVAMSRLRKKRQKKQVNNKKTKTTLNKVIKAVKNKINNQKVQAVNSTPLISNNQKVQAVNSTPLIKSKDQKVQTLNSAVLIAKKAADNFKKKLNHIKLGKRIIPVPKKGGILPLIPIFAGLSALGALSGGAAAIAKAVNQASQAKKQLSEVKNNYRKQNVIIKQWNQFNSYG</sequence>
<dbReference type="Proteomes" id="UP001458880">
    <property type="component" value="Unassembled WGS sequence"/>
</dbReference>
<comment type="caution">
    <text evidence="2">The sequence shown here is derived from an EMBL/GenBank/DDBJ whole genome shotgun (WGS) entry which is preliminary data.</text>
</comment>
<protein>
    <submittedName>
        <fullName evidence="2">Phospholipase A2-like domain</fullName>
    </submittedName>
</protein>
<gene>
    <name evidence="2" type="ORF">QE152_g10041</name>
</gene>
<feature type="domain" description="Phospholipase A2-like" evidence="1">
    <location>
        <begin position="20"/>
        <end position="74"/>
    </location>
</feature>
<dbReference type="GO" id="GO:0005198">
    <property type="term" value="F:structural molecule activity"/>
    <property type="evidence" value="ECO:0007669"/>
    <property type="project" value="InterPro"/>
</dbReference>
<accession>A0AAW1LWE7</accession>
<dbReference type="GO" id="GO:0006644">
    <property type="term" value="P:phospholipid metabolic process"/>
    <property type="evidence" value="ECO:0007669"/>
    <property type="project" value="InterPro"/>
</dbReference>
<name>A0AAW1LWE7_POPJA</name>
<organism evidence="2 3">
    <name type="scientific">Popillia japonica</name>
    <name type="common">Japanese beetle</name>
    <dbReference type="NCBI Taxonomy" id="7064"/>
    <lineage>
        <taxon>Eukaryota</taxon>
        <taxon>Metazoa</taxon>
        <taxon>Ecdysozoa</taxon>
        <taxon>Arthropoda</taxon>
        <taxon>Hexapoda</taxon>
        <taxon>Insecta</taxon>
        <taxon>Pterygota</taxon>
        <taxon>Neoptera</taxon>
        <taxon>Endopterygota</taxon>
        <taxon>Coleoptera</taxon>
        <taxon>Polyphaga</taxon>
        <taxon>Scarabaeiformia</taxon>
        <taxon>Scarabaeidae</taxon>
        <taxon>Rutelinae</taxon>
        <taxon>Popillia</taxon>
    </lineage>
</organism>
<keyword evidence="3" id="KW-1185">Reference proteome</keyword>
<dbReference type="EMBL" id="JASPKY010000089">
    <property type="protein sequence ID" value="KAK9738176.1"/>
    <property type="molecule type" value="Genomic_DNA"/>
</dbReference>
<evidence type="ECO:0000259" key="1">
    <source>
        <dbReference type="Pfam" id="PF08398"/>
    </source>
</evidence>
<dbReference type="AlphaFoldDB" id="A0AAW1LWE7"/>
<dbReference type="InterPro" id="IPR036444">
    <property type="entry name" value="PLipase_A2_dom_sf"/>
</dbReference>
<proteinExistence type="predicted"/>